<dbReference type="Pfam" id="PF02836">
    <property type="entry name" value="Glyco_hydro_2_C"/>
    <property type="match status" value="1"/>
</dbReference>
<evidence type="ECO:0000256" key="3">
    <source>
        <dbReference type="ARBA" id="ARBA00023295"/>
    </source>
</evidence>
<dbReference type="Pfam" id="PF16355">
    <property type="entry name" value="DUF4982"/>
    <property type="match status" value="1"/>
</dbReference>
<gene>
    <name evidence="8" type="ORF">GC096_37410</name>
</gene>
<dbReference type="Proteomes" id="UP000653578">
    <property type="component" value="Unassembled WGS sequence"/>
</dbReference>
<reference evidence="8 9" key="1">
    <citation type="submission" date="2019-10" db="EMBL/GenBank/DDBJ databases">
        <title>Description of Paenibacillus humi sp. nov.</title>
        <authorList>
            <person name="Carlier A."/>
            <person name="Qi S."/>
        </authorList>
    </citation>
    <scope>NUCLEOTIDE SEQUENCE [LARGE SCALE GENOMIC DNA]</scope>
    <source>
        <strain evidence="8 9">LMG 31461</strain>
    </source>
</reference>
<dbReference type="PANTHER" id="PTHR42732">
    <property type="entry name" value="BETA-GALACTOSIDASE"/>
    <property type="match status" value="1"/>
</dbReference>
<dbReference type="RefSeq" id="WP_171638336.1">
    <property type="nucleotide sequence ID" value="NZ_WHNY01000093.1"/>
</dbReference>
<dbReference type="InterPro" id="IPR013783">
    <property type="entry name" value="Ig-like_fold"/>
</dbReference>
<dbReference type="Gene3D" id="3.20.20.80">
    <property type="entry name" value="Glycosidases"/>
    <property type="match status" value="1"/>
</dbReference>
<keyword evidence="9" id="KW-1185">Reference proteome</keyword>
<dbReference type="InterPro" id="IPR006104">
    <property type="entry name" value="Glyco_hydro_2_N"/>
</dbReference>
<dbReference type="Gene3D" id="2.60.40.10">
    <property type="entry name" value="Immunoglobulins"/>
    <property type="match status" value="2"/>
</dbReference>
<name>A0ABX1XMD1_9BACL</name>
<dbReference type="PRINTS" id="PR00132">
    <property type="entry name" value="GLHYDRLASE2"/>
</dbReference>
<comment type="similarity">
    <text evidence="1">Belongs to the glycosyl hydrolase 2 family.</text>
</comment>
<evidence type="ECO:0000256" key="2">
    <source>
        <dbReference type="ARBA" id="ARBA00022801"/>
    </source>
</evidence>
<dbReference type="InterPro" id="IPR006103">
    <property type="entry name" value="Glyco_hydro_2_cat"/>
</dbReference>
<dbReference type="Gene3D" id="2.60.120.260">
    <property type="entry name" value="Galactose-binding domain-like"/>
    <property type="match status" value="1"/>
</dbReference>
<dbReference type="EMBL" id="WHNY01000093">
    <property type="protein sequence ID" value="NOU69703.1"/>
    <property type="molecule type" value="Genomic_DNA"/>
</dbReference>
<dbReference type="SUPFAM" id="SSF49785">
    <property type="entry name" value="Galactose-binding domain-like"/>
    <property type="match status" value="1"/>
</dbReference>
<comment type="caution">
    <text evidence="8">The sequence shown here is derived from an EMBL/GenBank/DDBJ whole genome shotgun (WGS) entry which is preliminary data.</text>
</comment>
<dbReference type="InterPro" id="IPR008979">
    <property type="entry name" value="Galactose-bd-like_sf"/>
</dbReference>
<dbReference type="Pfam" id="PF00703">
    <property type="entry name" value="Glyco_hydro_2"/>
    <property type="match status" value="1"/>
</dbReference>
<dbReference type="Pfam" id="PF02837">
    <property type="entry name" value="Glyco_hydro_2_N"/>
    <property type="match status" value="1"/>
</dbReference>
<dbReference type="InterPro" id="IPR017853">
    <property type="entry name" value="GH"/>
</dbReference>
<evidence type="ECO:0000259" key="6">
    <source>
        <dbReference type="Pfam" id="PF02837"/>
    </source>
</evidence>
<feature type="domain" description="DUF4982" evidence="7">
    <location>
        <begin position="591"/>
        <end position="646"/>
    </location>
</feature>
<proteinExistence type="inferred from homology"/>
<dbReference type="SUPFAM" id="SSF51445">
    <property type="entry name" value="(Trans)glycosidases"/>
    <property type="match status" value="1"/>
</dbReference>
<evidence type="ECO:0000313" key="9">
    <source>
        <dbReference type="Proteomes" id="UP000653578"/>
    </source>
</evidence>
<evidence type="ECO:0000256" key="1">
    <source>
        <dbReference type="ARBA" id="ARBA00007401"/>
    </source>
</evidence>
<accession>A0ABX1XMD1</accession>
<sequence length="772" mass="87861">MRQLINMNQSWSFSKQDIAVTNDVIWDASNWEPIDLPHTWNAIDGANGFDFYKGACWYRKSFFVSTAAHGNRVFIEFEGSNSITDVYVNGQHLGQHRGGYSTFRFDMTDVITIGAENILSVRVDNTVVDDVYPQMADFTFFGGIYRNVNMIIASPVHFDLLDYGSTGVYVIQEDVSHEKAVLTIKSNLTNDEAADKKVRLWVDILNAAGQHVGYAAKEVVLAAGETQVVEVPVVIKNPTLWNGRKNAYLYNAQMSLISYNDTIDALSIPFGVRYYEVDADKGFFLNGEHLALNGVSRHQDRKDMGWAITPQQHEEDMALIKEVGATSIRLAHYQHDQHFYNLCDQEGMVVWAEIPFISIMSKTELEGINAKQQMIELIRQNFNHPSIMFWGIQNEIQIGGDTPALRKLVNELNELTKQEDPTRLTTMANVMFVEDNDDYNRTTDIIGYNKYYGWYNGKAEDFAAWIDGFRQTNPTAKLGISEYGAEGIIQYHSNDPKVKDYTEEYHALYHEIVWDIFAKRPFLWATYVWNMFDFGANIRDEGGVKGRNNKGLVTYDRKIKKDAFYMYKANWSDEKFVHIASKRYIDRADDAINVKVYTNCDTVTLYVNGTELASQSSENRIFLFNNIALLAGHNEITVIAHQDGQTFEDTAFFNKVAVANPSYEAPEEKGGIVKNWFQVPDLGDMQVEELVITDDVYSTRCSMGEMMENDAARAVLEKYLGNFSEHPMFGMAQAMKIDMLASLAGDIFNETLLYALNKELTQIRKQSEIGTH</sequence>
<dbReference type="InterPro" id="IPR032311">
    <property type="entry name" value="DUF4982"/>
</dbReference>
<organism evidence="8 9">
    <name type="scientific">Paenibacillus plantarum</name>
    <dbReference type="NCBI Taxonomy" id="2654975"/>
    <lineage>
        <taxon>Bacteria</taxon>
        <taxon>Bacillati</taxon>
        <taxon>Bacillota</taxon>
        <taxon>Bacilli</taxon>
        <taxon>Bacillales</taxon>
        <taxon>Paenibacillaceae</taxon>
        <taxon>Paenibacillus</taxon>
    </lineage>
</organism>
<dbReference type="PANTHER" id="PTHR42732:SF1">
    <property type="entry name" value="BETA-MANNOSIDASE"/>
    <property type="match status" value="1"/>
</dbReference>
<evidence type="ECO:0000259" key="7">
    <source>
        <dbReference type="Pfam" id="PF16355"/>
    </source>
</evidence>
<feature type="domain" description="Glycosyl hydrolases family 2 sugar binding" evidence="6">
    <location>
        <begin position="51"/>
        <end position="151"/>
    </location>
</feature>
<dbReference type="InterPro" id="IPR036156">
    <property type="entry name" value="Beta-gal/glucu_dom_sf"/>
</dbReference>
<dbReference type="InterPro" id="IPR006102">
    <property type="entry name" value="Ig-like_GH2"/>
</dbReference>
<dbReference type="SUPFAM" id="SSF49303">
    <property type="entry name" value="beta-Galactosidase/glucuronidase domain"/>
    <property type="match status" value="1"/>
</dbReference>
<evidence type="ECO:0000313" key="8">
    <source>
        <dbReference type="EMBL" id="NOU69703.1"/>
    </source>
</evidence>
<feature type="domain" description="Glycoside hydrolase family 2 immunoglobulin-like beta-sandwich" evidence="4">
    <location>
        <begin position="170"/>
        <end position="273"/>
    </location>
</feature>
<evidence type="ECO:0000259" key="5">
    <source>
        <dbReference type="Pfam" id="PF02836"/>
    </source>
</evidence>
<keyword evidence="3" id="KW-0326">Glycosidase</keyword>
<evidence type="ECO:0000259" key="4">
    <source>
        <dbReference type="Pfam" id="PF00703"/>
    </source>
</evidence>
<keyword evidence="2" id="KW-0378">Hydrolase</keyword>
<dbReference type="InterPro" id="IPR006101">
    <property type="entry name" value="Glyco_hydro_2"/>
</dbReference>
<protein>
    <submittedName>
        <fullName evidence="8">DUF4982 domain-containing protein</fullName>
    </submittedName>
</protein>
<feature type="domain" description="Glycoside hydrolase family 2 catalytic" evidence="5">
    <location>
        <begin position="280"/>
        <end position="570"/>
    </location>
</feature>
<dbReference type="InterPro" id="IPR051913">
    <property type="entry name" value="GH2_Domain-Containing"/>
</dbReference>